<protein>
    <recommendedName>
        <fullName evidence="1">TonB C-terminal domain-containing protein</fullName>
    </recommendedName>
</protein>
<dbReference type="Proteomes" id="UP001501556">
    <property type="component" value="Unassembled WGS sequence"/>
</dbReference>
<comment type="caution">
    <text evidence="2">The sequence shown here is derived from an EMBL/GenBank/DDBJ whole genome shotgun (WGS) entry which is preliminary data.</text>
</comment>
<proteinExistence type="predicted"/>
<dbReference type="SUPFAM" id="SSF74653">
    <property type="entry name" value="TolA/TonB C-terminal domain"/>
    <property type="match status" value="1"/>
</dbReference>
<feature type="domain" description="TonB C-terminal" evidence="1">
    <location>
        <begin position="162"/>
        <end position="226"/>
    </location>
</feature>
<dbReference type="Pfam" id="PF03544">
    <property type="entry name" value="TonB_C"/>
    <property type="match status" value="1"/>
</dbReference>
<dbReference type="Gene3D" id="3.30.1150.10">
    <property type="match status" value="1"/>
</dbReference>
<dbReference type="Gene3D" id="3.90.930.1">
    <property type="match status" value="1"/>
</dbReference>
<accession>A0ABP7P9K8</accession>
<organism evidence="2 3">
    <name type="scientific">Hymenobacter antarcticus</name>
    <dbReference type="NCBI Taxonomy" id="486270"/>
    <lineage>
        <taxon>Bacteria</taxon>
        <taxon>Pseudomonadati</taxon>
        <taxon>Bacteroidota</taxon>
        <taxon>Cytophagia</taxon>
        <taxon>Cytophagales</taxon>
        <taxon>Hymenobacteraceae</taxon>
        <taxon>Hymenobacter</taxon>
    </lineage>
</organism>
<keyword evidence="3" id="KW-1185">Reference proteome</keyword>
<evidence type="ECO:0000313" key="2">
    <source>
        <dbReference type="EMBL" id="GAA3961986.1"/>
    </source>
</evidence>
<sequence>MADTVFYDAKAQQLRSRVGAVRLIVTTAVPAGGIIQRIYAPNGALLESVPYADAQAMKRQGAALRWFASGEMRGRRTYKAGQLEGQAVVYYSGGTIQQLSLYQQGQEKSRQCFDVSGQLIDCPVETSVGKAYAEYHLGEVMLAREVQRATHYPAVPDGTEPLRGQVVVACAIGVDGKMRETRIYKGMGPAYDREALRVVNGLRGSFSPQLQDGEPVESFYTLGVDFIPPVPR</sequence>
<evidence type="ECO:0000313" key="3">
    <source>
        <dbReference type="Proteomes" id="UP001501556"/>
    </source>
</evidence>
<reference evidence="3" key="1">
    <citation type="journal article" date="2019" name="Int. J. Syst. Evol. Microbiol.">
        <title>The Global Catalogue of Microorganisms (GCM) 10K type strain sequencing project: providing services to taxonomists for standard genome sequencing and annotation.</title>
        <authorList>
            <consortium name="The Broad Institute Genomics Platform"/>
            <consortium name="The Broad Institute Genome Sequencing Center for Infectious Disease"/>
            <person name="Wu L."/>
            <person name="Ma J."/>
        </authorList>
    </citation>
    <scope>NUCLEOTIDE SEQUENCE [LARGE SCALE GENOMIC DNA]</scope>
    <source>
        <strain evidence="3">JCM 17217</strain>
    </source>
</reference>
<evidence type="ECO:0000259" key="1">
    <source>
        <dbReference type="Pfam" id="PF03544"/>
    </source>
</evidence>
<dbReference type="EMBL" id="BAABDI010000002">
    <property type="protein sequence ID" value="GAA3961986.1"/>
    <property type="molecule type" value="Genomic_DNA"/>
</dbReference>
<dbReference type="SUPFAM" id="SSF82185">
    <property type="entry name" value="Histone H3 K4-specific methyltransferase SET7/9 N-terminal domain"/>
    <property type="match status" value="1"/>
</dbReference>
<name>A0ABP7P9K8_9BACT</name>
<dbReference type="RefSeq" id="WP_345120856.1">
    <property type="nucleotide sequence ID" value="NZ_BAABDI010000002.1"/>
</dbReference>
<dbReference type="InterPro" id="IPR037682">
    <property type="entry name" value="TonB_C"/>
</dbReference>
<gene>
    <name evidence="2" type="ORF">GCM10022407_06110</name>
</gene>